<dbReference type="GO" id="GO:0000030">
    <property type="term" value="F:mannosyltransferase activity"/>
    <property type="evidence" value="ECO:0007669"/>
    <property type="project" value="TreeGrafter"/>
</dbReference>
<dbReference type="GO" id="GO:0005637">
    <property type="term" value="C:nuclear inner membrane"/>
    <property type="evidence" value="ECO:0007669"/>
    <property type="project" value="TreeGrafter"/>
</dbReference>
<evidence type="ECO:0000256" key="2">
    <source>
        <dbReference type="ARBA" id="ARBA00008744"/>
    </source>
</evidence>
<feature type="transmembrane region" description="Helical" evidence="8">
    <location>
        <begin position="48"/>
        <end position="67"/>
    </location>
</feature>
<keyword evidence="5 8" id="KW-0812">Transmembrane</keyword>
<proteinExistence type="inferred from homology"/>
<feature type="transmembrane region" description="Helical" evidence="8">
    <location>
        <begin position="468"/>
        <end position="486"/>
    </location>
</feature>
<keyword evidence="4" id="KW-0808">Transferase</keyword>
<reference evidence="9 10" key="1">
    <citation type="submission" date="2024-05" db="EMBL/GenBank/DDBJ databases">
        <authorList>
            <person name="Wallberg A."/>
        </authorList>
    </citation>
    <scope>NUCLEOTIDE SEQUENCE [LARGE SCALE GENOMIC DNA]</scope>
</reference>
<dbReference type="PANTHER" id="PTHR31488">
    <property type="entry name" value="DPY-19-LIKE 1, LIKE (H. SAPIENS)"/>
    <property type="match status" value="1"/>
</dbReference>
<keyword evidence="3" id="KW-0328">Glycosyltransferase</keyword>
<evidence type="ECO:0000313" key="10">
    <source>
        <dbReference type="Proteomes" id="UP001497623"/>
    </source>
</evidence>
<dbReference type="AlphaFoldDB" id="A0AAV2R8K6"/>
<comment type="caution">
    <text evidence="9">The sequence shown here is derived from an EMBL/GenBank/DDBJ whole genome shotgun (WGS) entry which is preliminary data.</text>
</comment>
<evidence type="ECO:0000256" key="8">
    <source>
        <dbReference type="SAM" id="Phobius"/>
    </source>
</evidence>
<dbReference type="Pfam" id="PF10034">
    <property type="entry name" value="Dpy19"/>
    <property type="match status" value="1"/>
</dbReference>
<evidence type="ECO:0000256" key="7">
    <source>
        <dbReference type="ARBA" id="ARBA00023136"/>
    </source>
</evidence>
<dbReference type="EMBL" id="CAXKWB010018258">
    <property type="protein sequence ID" value="CAL4120536.1"/>
    <property type="molecule type" value="Genomic_DNA"/>
</dbReference>
<sequence>MAIIREIEEIDDTEDGSNSEGENCTDFMENDEHIDDEVEEELASMFRLLWFVLKGTFGVGLLIIIITKYPVYLHILHENQLWFSNIKEVEREISFRTEQGFYYTYFKNILSAKTWLQGVRDLQYDNYTEHGRTINVIHRFNIAPEIFLSAIHRSLKLSESPIMMYVWSVFSLHGVYLATLCGMSWMLSGSPISGAITTVLFIVHRIDTTRVNYTIPLRESFAIPILFLQIFLTCIYLRNTSLRVIKIIGIFFLTLFGLLSWQFTPFILLCQQVVIVALCRLHLIPSSQACKISLSIGSSLLVCCVIQGFSSLVLSSPALSMMIPATYLCISTLSPEETHTESYFFSRGLVRLAVVFMELMICITCTIGINWTIKEFLNVDADSHVYELLLAKLQLGDKRNFDSRMYMCNHAFYYLDIETLNRLCGSGLLIVYFLAMIVLLTSIVRQIMSVSSNESPPSSSLISGRQDLVYFVSLSSLWCVLALLILRLKVLWLPTVCVLAGTFIGCTDIYEKIYSVFRKCFRSNIKDNESIKESYGPVVLKRLLCLLFLSITIYRYWQHVAVELWPDELLEFWDPDTVELLEWVSQHTAPSAVFAGSMQLMSAIKLSTGRPITNHPHYEDPWIRHRTKLVYQMYGHTDPASLWHIVHDTGASYIVLEDSICLEHPQKDSPELCRLIDIVDLHNGHDSTGQSKIPGLVTPKHSRFCDEIRHMSIQYKKYFSLVMSNKTFRVYRIAKNKNLLNSINT</sequence>
<dbReference type="InterPro" id="IPR018732">
    <property type="entry name" value="Dpy-19/Dpy-19-like"/>
</dbReference>
<comment type="subcellular location">
    <subcellularLocation>
        <location evidence="1">Membrane</location>
        <topology evidence="1">Multi-pass membrane protein</topology>
    </subcellularLocation>
</comment>
<feature type="transmembrane region" description="Helical" evidence="8">
    <location>
        <begin position="492"/>
        <end position="510"/>
    </location>
</feature>
<keyword evidence="10" id="KW-1185">Reference proteome</keyword>
<keyword evidence="6 8" id="KW-1133">Transmembrane helix</keyword>
<evidence type="ECO:0000256" key="5">
    <source>
        <dbReference type="ARBA" id="ARBA00022692"/>
    </source>
</evidence>
<evidence type="ECO:0000256" key="3">
    <source>
        <dbReference type="ARBA" id="ARBA00022676"/>
    </source>
</evidence>
<name>A0AAV2R8K6_MEGNR</name>
<evidence type="ECO:0000256" key="1">
    <source>
        <dbReference type="ARBA" id="ARBA00004141"/>
    </source>
</evidence>
<dbReference type="Proteomes" id="UP001497623">
    <property type="component" value="Unassembled WGS sequence"/>
</dbReference>
<accession>A0AAV2R8K6</accession>
<feature type="transmembrane region" description="Helical" evidence="8">
    <location>
        <begin position="349"/>
        <end position="373"/>
    </location>
</feature>
<feature type="transmembrane region" description="Helical" evidence="8">
    <location>
        <begin position="244"/>
        <end position="261"/>
    </location>
</feature>
<feature type="transmembrane region" description="Helical" evidence="8">
    <location>
        <begin position="185"/>
        <end position="203"/>
    </location>
</feature>
<keyword evidence="7 8" id="KW-0472">Membrane</keyword>
<evidence type="ECO:0000256" key="4">
    <source>
        <dbReference type="ARBA" id="ARBA00022679"/>
    </source>
</evidence>
<evidence type="ECO:0000256" key="6">
    <source>
        <dbReference type="ARBA" id="ARBA00022989"/>
    </source>
</evidence>
<organism evidence="9 10">
    <name type="scientific">Meganyctiphanes norvegica</name>
    <name type="common">Northern krill</name>
    <name type="synonym">Thysanopoda norvegica</name>
    <dbReference type="NCBI Taxonomy" id="48144"/>
    <lineage>
        <taxon>Eukaryota</taxon>
        <taxon>Metazoa</taxon>
        <taxon>Ecdysozoa</taxon>
        <taxon>Arthropoda</taxon>
        <taxon>Crustacea</taxon>
        <taxon>Multicrustacea</taxon>
        <taxon>Malacostraca</taxon>
        <taxon>Eumalacostraca</taxon>
        <taxon>Eucarida</taxon>
        <taxon>Euphausiacea</taxon>
        <taxon>Euphausiidae</taxon>
        <taxon>Meganyctiphanes</taxon>
    </lineage>
</organism>
<feature type="transmembrane region" description="Helical" evidence="8">
    <location>
        <begin position="215"/>
        <end position="238"/>
    </location>
</feature>
<gene>
    <name evidence="9" type="ORF">MNOR_LOCUS22067</name>
</gene>
<comment type="similarity">
    <text evidence="2">Belongs to the dpy-19 family.</text>
</comment>
<feature type="transmembrane region" description="Helical" evidence="8">
    <location>
        <begin position="429"/>
        <end position="448"/>
    </location>
</feature>
<feature type="transmembrane region" description="Helical" evidence="8">
    <location>
        <begin position="296"/>
        <end position="314"/>
    </location>
</feature>
<dbReference type="PANTHER" id="PTHR31488:SF3">
    <property type="entry name" value="C-MANNOSYLTRANSFERASE DPY19L3"/>
    <property type="match status" value="1"/>
</dbReference>
<evidence type="ECO:0000313" key="9">
    <source>
        <dbReference type="EMBL" id="CAL4120536.1"/>
    </source>
</evidence>
<protein>
    <recommendedName>
        <fullName evidence="11">C-mannosyltransferase DPY19L3</fullName>
    </recommendedName>
</protein>
<evidence type="ECO:0008006" key="11">
    <source>
        <dbReference type="Google" id="ProtNLM"/>
    </source>
</evidence>